<feature type="compositionally biased region" description="Low complexity" evidence="1">
    <location>
        <begin position="300"/>
        <end position="323"/>
    </location>
</feature>
<dbReference type="EMBL" id="AORZ01000020">
    <property type="protein sequence ID" value="EMF00800.1"/>
    <property type="molecule type" value="Genomic_DNA"/>
</dbReference>
<evidence type="ECO:0000313" key="5">
    <source>
        <dbReference type="Proteomes" id="UP000011740"/>
    </source>
</evidence>
<protein>
    <recommendedName>
        <fullName evidence="6">SnoaL-like domain-containing protein</fullName>
    </recommendedName>
</protein>
<dbReference type="SUPFAM" id="SSF159245">
    <property type="entry name" value="AttH-like"/>
    <property type="match status" value="1"/>
</dbReference>
<evidence type="ECO:0000313" key="4">
    <source>
        <dbReference type="EMBL" id="EMF00800.1"/>
    </source>
</evidence>
<feature type="domain" description="SnoaL-like" evidence="3">
    <location>
        <begin position="421"/>
        <end position="526"/>
    </location>
</feature>
<dbReference type="eggNOG" id="COG5621">
    <property type="taxonomic scope" value="Bacteria"/>
</dbReference>
<dbReference type="Gene3D" id="3.10.450.50">
    <property type="match status" value="1"/>
</dbReference>
<feature type="region of interest" description="Disordered" evidence="1">
    <location>
        <begin position="280"/>
        <end position="417"/>
    </location>
</feature>
<evidence type="ECO:0000256" key="1">
    <source>
        <dbReference type="SAM" id="MobiDB-lite"/>
    </source>
</evidence>
<dbReference type="Proteomes" id="UP000011740">
    <property type="component" value="Unassembled WGS sequence"/>
</dbReference>
<dbReference type="InterPro" id="IPR010791">
    <property type="entry name" value="AttH_dom"/>
</dbReference>
<feature type="domain" description="AttH" evidence="2">
    <location>
        <begin position="45"/>
        <end position="200"/>
    </location>
</feature>
<dbReference type="Pfam" id="PF07143">
    <property type="entry name" value="CrtC"/>
    <property type="match status" value="1"/>
</dbReference>
<evidence type="ECO:0000259" key="3">
    <source>
        <dbReference type="Pfam" id="PF12680"/>
    </source>
</evidence>
<comment type="caution">
    <text evidence="4">The sequence shown here is derived from an EMBL/GenBank/DDBJ whole genome shotgun (WGS) entry which is preliminary data.</text>
</comment>
<organism evidence="4 5">
    <name type="scientific">Streptomyces mobaraensis (strain ATCC 29032 / DSM 40847 / JCM 4168 / NBRC 13819 / NCIMB 11159 / IPCR 16-22)</name>
    <dbReference type="NCBI Taxonomy" id="1223523"/>
    <lineage>
        <taxon>Bacteria</taxon>
        <taxon>Bacillati</taxon>
        <taxon>Actinomycetota</taxon>
        <taxon>Actinomycetes</taxon>
        <taxon>Kitasatosporales</taxon>
        <taxon>Streptomycetaceae</taxon>
        <taxon>Streptomyces</taxon>
    </lineage>
</organism>
<feature type="compositionally biased region" description="Basic and acidic residues" evidence="1">
    <location>
        <begin position="13"/>
        <end position="36"/>
    </location>
</feature>
<feature type="compositionally biased region" description="Low complexity" evidence="1">
    <location>
        <begin position="352"/>
        <end position="405"/>
    </location>
</feature>
<dbReference type="Gene3D" id="2.40.370.10">
    <property type="entry name" value="AttH-like domain"/>
    <property type="match status" value="1"/>
</dbReference>
<dbReference type="InterPro" id="IPR032710">
    <property type="entry name" value="NTF2-like_dom_sf"/>
</dbReference>
<evidence type="ECO:0000259" key="2">
    <source>
        <dbReference type="Pfam" id="PF07143"/>
    </source>
</evidence>
<name>M3BMG6_STRM1</name>
<dbReference type="AlphaFoldDB" id="M3BMG6"/>
<dbReference type="Pfam" id="PF12680">
    <property type="entry name" value="SnoaL_2"/>
    <property type="match status" value="1"/>
</dbReference>
<dbReference type="SUPFAM" id="SSF54427">
    <property type="entry name" value="NTF2-like"/>
    <property type="match status" value="1"/>
</dbReference>
<sequence>MAPQHSTGGLTVRESDADLRRAGLTRDPEPWEDGLRETPRPGTFEWWYFDAECDDGSRAVVVFETKALDAAAGPLAPRLSLTVRTPDGHVHAGRTRHDPASFRAARDHCDVTLGPYRAHGDLARYRIRAGTPSAAADLTLTSTAPPSRVGTGTVTQADDPGRYLGWLVAVPRDEVEGRLAVPGRTWRVRGTGYHDKNWGTLDFGAVLREWHWARLHAGPFTLACAELRARPGHGGGRTPLLVLTRDTERLAATAAGVTFPPPRPDHAVIRWRDRAVALLGTPTTLGPPREPGPRPYHRFTAPATLTLTTPHGPTTTTDGTALAEHATFPTPPKRRPEEPAAPTPSGRTGAPPGEASTAAARSARAWPAAPAPAGRPGASPEEASTTNARTAAARPTRAWPAAPTPSGRTGAPPGEASTAAARLARAWSVSDSAAFGALFAPDAAYTDVAAGRTHRGRAAITTWHRDTRVAIPDLRAEVEDGFATDDGRACATLLWTGTPAAGAPGPPFRVRVATVLTLAADGSITRCADYYDLLGLTGQGYAIVPRRSPEPRG</sequence>
<gene>
    <name evidence="4" type="ORF">H340_09330</name>
</gene>
<dbReference type="PATRIC" id="fig|1223523.3.peg.1914"/>
<reference evidence="4 5" key="1">
    <citation type="journal article" date="2013" name="Genome Announc.">
        <title>Whole-Genome Shotgun Assembly and Analysis of the Genome of Streptomyces mobaraensis DSM 40847, a Strain for Industrial Production of Microbial Transglutaminase.</title>
        <authorList>
            <person name="Yang H."/>
            <person name="He T."/>
            <person name="Wu W."/>
            <person name="Zhu W."/>
            <person name="Lu B."/>
            <person name="Sun W."/>
        </authorList>
    </citation>
    <scope>NUCLEOTIDE SEQUENCE [LARGE SCALE GENOMIC DNA]</scope>
    <source>
        <strain evidence="4 5">DSM 40847</strain>
    </source>
</reference>
<evidence type="ECO:0008006" key="6">
    <source>
        <dbReference type="Google" id="ProtNLM"/>
    </source>
</evidence>
<dbReference type="InterPro" id="IPR023374">
    <property type="entry name" value="AttH-like_dom_sf"/>
</dbReference>
<dbReference type="STRING" id="1223523.H340_09330"/>
<proteinExistence type="predicted"/>
<feature type="region of interest" description="Disordered" evidence="1">
    <location>
        <begin position="1"/>
        <end position="36"/>
    </location>
</feature>
<dbReference type="InterPro" id="IPR037401">
    <property type="entry name" value="SnoaL-like"/>
</dbReference>
<accession>M3BMG6</accession>
<dbReference type="RefSeq" id="WP_004942279.1">
    <property type="nucleotide sequence ID" value="NZ_AORZ01000020.1"/>
</dbReference>